<sequence length="192" mass="21900">TYNSAGQLSCALCNQPVKSELLWNAHIQGRTHKEVNDSSYISSSISFLPSDGYSLPSDFFDSKPSVSSSQPKGILKTSKDLNFFDQGIAPSASSDAKEEKDHKEAVMSEKIPEGFFDDPKKDAKAREIEYKDKMDVEWDLFQRAMQEENHVSEAIIQEDDEELIAERSLVEIEEQMCRWTRVNELEKKKEKL</sequence>
<evidence type="ECO:0000256" key="10">
    <source>
        <dbReference type="ARBA" id="ARBA00022833"/>
    </source>
</evidence>
<dbReference type="SUPFAM" id="SSF57667">
    <property type="entry name" value="beta-beta-alpha zinc fingers"/>
    <property type="match status" value="1"/>
</dbReference>
<dbReference type="GO" id="GO:0033260">
    <property type="term" value="P:nuclear DNA replication"/>
    <property type="evidence" value="ECO:0007669"/>
    <property type="project" value="TreeGrafter"/>
</dbReference>
<dbReference type="InterPro" id="IPR040050">
    <property type="entry name" value="ZNF830-like"/>
</dbReference>
<dbReference type="HOGENOM" id="CLU_1418406_0_0_1"/>
<keyword evidence="8" id="KW-0863">Zinc-finger</keyword>
<evidence type="ECO:0000256" key="7">
    <source>
        <dbReference type="ARBA" id="ARBA00022723"/>
    </source>
</evidence>
<keyword evidence="13" id="KW-0131">Cell cycle</keyword>
<dbReference type="GO" id="GO:0033314">
    <property type="term" value="P:mitotic DNA replication checkpoint signaling"/>
    <property type="evidence" value="ECO:0007669"/>
    <property type="project" value="TreeGrafter"/>
</dbReference>
<dbReference type="EnsemblMetazoa" id="CapteT26823">
    <property type="protein sequence ID" value="CapteP26823"/>
    <property type="gene ID" value="CapteG26823"/>
</dbReference>
<keyword evidence="4" id="KW-0158">Chromosome</keyword>
<feature type="region of interest" description="Disordered" evidence="15">
    <location>
        <begin position="88"/>
        <end position="118"/>
    </location>
</feature>
<evidence type="ECO:0000256" key="4">
    <source>
        <dbReference type="ARBA" id="ARBA00022454"/>
    </source>
</evidence>
<evidence type="ECO:0000313" key="19">
    <source>
        <dbReference type="EnsemblMetazoa" id="CapteP26823"/>
    </source>
</evidence>
<comment type="subcellular location">
    <subcellularLocation>
        <location evidence="1">Chromosome</location>
    </subcellularLocation>
    <subcellularLocation>
        <location evidence="2">Nucleus speckle</location>
    </subcellularLocation>
</comment>
<dbReference type="Pfam" id="PF23406">
    <property type="entry name" value="ZNF380_CC"/>
    <property type="match status" value="1"/>
</dbReference>
<proteinExistence type="predicted"/>
<feature type="domain" description="C2H2-type" evidence="16">
    <location>
        <begin position="9"/>
        <end position="32"/>
    </location>
</feature>
<evidence type="ECO:0000256" key="8">
    <source>
        <dbReference type="ARBA" id="ARBA00022771"/>
    </source>
</evidence>
<keyword evidence="7" id="KW-0479">Metal-binding</keyword>
<dbReference type="GO" id="GO:0005681">
    <property type="term" value="C:spliceosomal complex"/>
    <property type="evidence" value="ECO:0007669"/>
    <property type="project" value="InterPro"/>
</dbReference>
<evidence type="ECO:0000256" key="15">
    <source>
        <dbReference type="SAM" id="MobiDB-lite"/>
    </source>
</evidence>
<evidence type="ECO:0000256" key="3">
    <source>
        <dbReference type="ARBA" id="ARBA00017358"/>
    </source>
</evidence>
<keyword evidence="10" id="KW-0862">Zinc</keyword>
<evidence type="ECO:0000256" key="9">
    <source>
        <dbReference type="ARBA" id="ARBA00022776"/>
    </source>
</evidence>
<keyword evidence="9" id="KW-0498">Mitosis</keyword>
<dbReference type="Proteomes" id="UP000014760">
    <property type="component" value="Unassembled WGS sequence"/>
</dbReference>
<accession>R7U7K6</accession>
<dbReference type="OMA" id="YIDFMRE"/>
<evidence type="ECO:0000256" key="6">
    <source>
        <dbReference type="ARBA" id="ARBA00022618"/>
    </source>
</evidence>
<evidence type="ECO:0000256" key="12">
    <source>
        <dbReference type="ARBA" id="ARBA00023242"/>
    </source>
</evidence>
<dbReference type="EMBL" id="KB304341">
    <property type="protein sequence ID" value="ELU02131.1"/>
    <property type="molecule type" value="Genomic_DNA"/>
</dbReference>
<dbReference type="OrthoDB" id="77607at2759"/>
<reference evidence="18 20" key="2">
    <citation type="journal article" date="2013" name="Nature">
        <title>Insights into bilaterian evolution from three spiralian genomes.</title>
        <authorList>
            <person name="Simakov O."/>
            <person name="Marletaz F."/>
            <person name="Cho S.J."/>
            <person name="Edsinger-Gonzales E."/>
            <person name="Havlak P."/>
            <person name="Hellsten U."/>
            <person name="Kuo D.H."/>
            <person name="Larsson T."/>
            <person name="Lv J."/>
            <person name="Arendt D."/>
            <person name="Savage R."/>
            <person name="Osoegawa K."/>
            <person name="de Jong P."/>
            <person name="Grimwood J."/>
            <person name="Chapman J.A."/>
            <person name="Shapiro H."/>
            <person name="Aerts A."/>
            <person name="Otillar R.P."/>
            <person name="Terry A.Y."/>
            <person name="Boore J.L."/>
            <person name="Grigoriev I.V."/>
            <person name="Lindberg D.R."/>
            <person name="Seaver E.C."/>
            <person name="Weisblat D.A."/>
            <person name="Putnam N.H."/>
            <person name="Rokhsar D.S."/>
        </authorList>
    </citation>
    <scope>NUCLEOTIDE SEQUENCE</scope>
    <source>
        <strain evidence="18 20">I ESC-2004</strain>
    </source>
</reference>
<name>R7U7K6_CAPTE</name>
<dbReference type="FunCoup" id="R7U7K6">
    <property type="interactions" value="1948"/>
</dbReference>
<dbReference type="AlphaFoldDB" id="R7U7K6"/>
<dbReference type="STRING" id="283909.R7U7K6"/>
<evidence type="ECO:0000256" key="5">
    <source>
        <dbReference type="ARBA" id="ARBA00022473"/>
    </source>
</evidence>
<evidence type="ECO:0000313" key="20">
    <source>
        <dbReference type="Proteomes" id="UP000014760"/>
    </source>
</evidence>
<keyword evidence="11" id="KW-0175">Coiled coil</keyword>
<feature type="domain" description="ZNF380 coiled-coil" evidence="17">
    <location>
        <begin position="111"/>
        <end position="191"/>
    </location>
</feature>
<dbReference type="InterPro" id="IPR013087">
    <property type="entry name" value="Znf_C2H2_type"/>
</dbReference>
<dbReference type="GO" id="GO:0044773">
    <property type="term" value="P:mitotic DNA damage checkpoint signaling"/>
    <property type="evidence" value="ECO:0007669"/>
    <property type="project" value="TreeGrafter"/>
</dbReference>
<keyword evidence="12" id="KW-0539">Nucleus</keyword>
<organism evidence="18">
    <name type="scientific">Capitella teleta</name>
    <name type="common">Polychaete worm</name>
    <dbReference type="NCBI Taxonomy" id="283909"/>
    <lineage>
        <taxon>Eukaryota</taxon>
        <taxon>Metazoa</taxon>
        <taxon>Spiralia</taxon>
        <taxon>Lophotrochozoa</taxon>
        <taxon>Annelida</taxon>
        <taxon>Polychaeta</taxon>
        <taxon>Sedentaria</taxon>
        <taxon>Scolecida</taxon>
        <taxon>Capitellidae</taxon>
        <taxon>Capitella</taxon>
    </lineage>
</organism>
<evidence type="ECO:0000256" key="13">
    <source>
        <dbReference type="ARBA" id="ARBA00023306"/>
    </source>
</evidence>
<reference evidence="20" key="1">
    <citation type="submission" date="2012-12" db="EMBL/GenBank/DDBJ databases">
        <authorList>
            <person name="Hellsten U."/>
            <person name="Grimwood J."/>
            <person name="Chapman J.A."/>
            <person name="Shapiro H."/>
            <person name="Aerts A."/>
            <person name="Otillar R.P."/>
            <person name="Terry A.Y."/>
            <person name="Boore J.L."/>
            <person name="Simakov O."/>
            <person name="Marletaz F."/>
            <person name="Cho S.-J."/>
            <person name="Edsinger-Gonzales E."/>
            <person name="Havlak P."/>
            <person name="Kuo D.-H."/>
            <person name="Larsson T."/>
            <person name="Lv J."/>
            <person name="Arendt D."/>
            <person name="Savage R."/>
            <person name="Osoegawa K."/>
            <person name="de Jong P."/>
            <person name="Lindberg D.R."/>
            <person name="Seaver E.C."/>
            <person name="Weisblat D.A."/>
            <person name="Putnam N.H."/>
            <person name="Grigoriev I.V."/>
            <person name="Rokhsar D.S."/>
        </authorList>
    </citation>
    <scope>NUCLEOTIDE SEQUENCE</scope>
    <source>
        <strain evidence="20">I ESC-2004</strain>
    </source>
</reference>
<evidence type="ECO:0000256" key="11">
    <source>
        <dbReference type="ARBA" id="ARBA00023054"/>
    </source>
</evidence>
<evidence type="ECO:0000256" key="2">
    <source>
        <dbReference type="ARBA" id="ARBA00004324"/>
    </source>
</evidence>
<dbReference type="InterPro" id="IPR036236">
    <property type="entry name" value="Znf_C2H2_sf"/>
</dbReference>
<keyword evidence="5" id="KW-0217">Developmental protein</keyword>
<keyword evidence="6" id="KW-0132">Cell division</keyword>
<protein>
    <recommendedName>
        <fullName evidence="3">Zinc finger protein 830</fullName>
    </recommendedName>
    <alternativeName>
        <fullName evidence="14">Coiled-coil domain-containing protein 16</fullName>
    </alternativeName>
</protein>
<dbReference type="GO" id="GO:0008270">
    <property type="term" value="F:zinc ion binding"/>
    <property type="evidence" value="ECO:0007669"/>
    <property type="project" value="UniProtKB-KW"/>
</dbReference>
<feature type="compositionally biased region" description="Basic and acidic residues" evidence="15">
    <location>
        <begin position="95"/>
        <end position="118"/>
    </location>
</feature>
<dbReference type="Pfam" id="PF12874">
    <property type="entry name" value="zf-met"/>
    <property type="match status" value="1"/>
</dbReference>
<evidence type="ECO:0000259" key="16">
    <source>
        <dbReference type="Pfam" id="PF12874"/>
    </source>
</evidence>
<evidence type="ECO:0000259" key="17">
    <source>
        <dbReference type="Pfam" id="PF23406"/>
    </source>
</evidence>
<dbReference type="GO" id="GO:0003676">
    <property type="term" value="F:nucleic acid binding"/>
    <property type="evidence" value="ECO:0007669"/>
    <property type="project" value="InterPro"/>
</dbReference>
<evidence type="ECO:0000256" key="14">
    <source>
        <dbReference type="ARBA" id="ARBA00030672"/>
    </source>
</evidence>
<dbReference type="PANTHER" id="PTHR13278">
    <property type="entry name" value="ZINC FINGER PROTEIN 830"/>
    <property type="match status" value="1"/>
</dbReference>
<reference evidence="19" key="3">
    <citation type="submission" date="2015-06" db="UniProtKB">
        <authorList>
            <consortium name="EnsemblMetazoa"/>
        </authorList>
    </citation>
    <scope>IDENTIFICATION</scope>
</reference>
<evidence type="ECO:0000256" key="1">
    <source>
        <dbReference type="ARBA" id="ARBA00004286"/>
    </source>
</evidence>
<dbReference type="EMBL" id="AMQN01008988">
    <property type="status" value="NOT_ANNOTATED_CDS"/>
    <property type="molecule type" value="Genomic_DNA"/>
</dbReference>
<feature type="non-terminal residue" evidence="18">
    <location>
        <position position="1"/>
    </location>
</feature>
<gene>
    <name evidence="18" type="ORF">CAPTEDRAFT_26823</name>
</gene>
<keyword evidence="20" id="KW-1185">Reference proteome</keyword>
<dbReference type="InterPro" id="IPR059039">
    <property type="entry name" value="ZNF380_CC"/>
</dbReference>
<feature type="non-terminal residue" evidence="18">
    <location>
        <position position="192"/>
    </location>
</feature>
<dbReference type="PANTHER" id="PTHR13278:SF0">
    <property type="entry name" value="ZINC FINGER PROTEIN 830"/>
    <property type="match status" value="1"/>
</dbReference>
<evidence type="ECO:0000313" key="18">
    <source>
        <dbReference type="EMBL" id="ELU02131.1"/>
    </source>
</evidence>